<dbReference type="GO" id="GO:0043531">
    <property type="term" value="F:ADP binding"/>
    <property type="evidence" value="ECO:0007669"/>
    <property type="project" value="InterPro"/>
</dbReference>
<reference evidence="5 6" key="1">
    <citation type="submission" date="2015-11" db="EMBL/GenBank/DDBJ databases">
        <title>Expanding the genomic diversity of Burkholderia species for the development of highly accurate diagnostics.</title>
        <authorList>
            <person name="Sahl J."/>
            <person name="Keim P."/>
            <person name="Wagner D."/>
        </authorList>
    </citation>
    <scope>NUCLEOTIDE SEQUENCE [LARGE SCALE GENOMIC DNA]</scope>
    <source>
        <strain evidence="5 6">RF32-BP12</strain>
    </source>
</reference>
<name>A0AAP1CDK3_9BURK</name>
<dbReference type="Gene3D" id="1.10.10.10">
    <property type="entry name" value="Winged helix-like DNA-binding domain superfamily/Winged helix DNA-binding domain"/>
    <property type="match status" value="1"/>
</dbReference>
<dbReference type="GO" id="GO:0006355">
    <property type="term" value="P:regulation of DNA-templated transcription"/>
    <property type="evidence" value="ECO:0007669"/>
    <property type="project" value="InterPro"/>
</dbReference>
<evidence type="ECO:0000256" key="1">
    <source>
        <dbReference type="ARBA" id="ARBA00023125"/>
    </source>
</evidence>
<dbReference type="InterPro" id="IPR036388">
    <property type="entry name" value="WH-like_DNA-bd_sf"/>
</dbReference>
<proteinExistence type="predicted"/>
<gene>
    <name evidence="5" type="ORF">WI41_11670</name>
</gene>
<dbReference type="EMBL" id="LOTQ01000012">
    <property type="protein sequence ID" value="KVA10293.1"/>
    <property type="molecule type" value="Genomic_DNA"/>
</dbReference>
<dbReference type="AlphaFoldDB" id="A0AAP1CDK3"/>
<keyword evidence="1 2" id="KW-0238">DNA-binding</keyword>
<dbReference type="Pfam" id="PF00931">
    <property type="entry name" value="NB-ARC"/>
    <property type="match status" value="1"/>
</dbReference>
<dbReference type="PRINTS" id="PR00364">
    <property type="entry name" value="DISEASERSIST"/>
</dbReference>
<dbReference type="InterPro" id="IPR016032">
    <property type="entry name" value="Sig_transdc_resp-reg_C-effctor"/>
</dbReference>
<dbReference type="SMART" id="SM00862">
    <property type="entry name" value="Trans_reg_C"/>
    <property type="match status" value="1"/>
</dbReference>
<feature type="DNA-binding region" description="OmpR/PhoB-type" evidence="2">
    <location>
        <begin position="1"/>
        <end position="94"/>
    </location>
</feature>
<dbReference type="Gene3D" id="3.40.50.300">
    <property type="entry name" value="P-loop containing nucleotide triphosphate hydrolases"/>
    <property type="match status" value="1"/>
</dbReference>
<dbReference type="CDD" id="cd00383">
    <property type="entry name" value="trans_reg_C"/>
    <property type="match status" value="1"/>
</dbReference>
<protein>
    <submittedName>
        <fullName evidence="5">Transcriptional regulator</fullName>
    </submittedName>
</protein>
<dbReference type="PROSITE" id="PS51755">
    <property type="entry name" value="OMPR_PHOB"/>
    <property type="match status" value="1"/>
</dbReference>
<dbReference type="SUPFAM" id="SSF46894">
    <property type="entry name" value="C-terminal effector domain of the bipartite response regulators"/>
    <property type="match status" value="1"/>
</dbReference>
<feature type="region of interest" description="Disordered" evidence="3">
    <location>
        <begin position="1045"/>
        <end position="1065"/>
    </location>
</feature>
<sequence>MIQIGTLSVDFEQRDIRRHGASLRIGARALDILEVLHRASGSVVSKDDIMDAVWPGLIVEENRLQVHVATLRKALGASRDLIKTVPGRGYLLVASASSMPVPAPVAETTAAAQVSDETGVPPAPAPAPLVGRNAEIAQIVDMLARTPVVTLVGAGGIGKTSLAVHVAHDVRRRSCERVLFVELARASTRDDVLAAIAAELGLDTQCVPDIEHIGAAFATSRCLLVLDNAEHIVDLVATLVETLTSCAAPLRVLVTSREPLHISVEAVLRMSPLAVPDGDASADEIVRCSAVELFLERVRAAAPACLVDDDGVRLVADICRRLDGLPLAIELAAARVATLGLAIVASRLDDRLNLLTGGLRSALPRHQTLRATFDWSYVLLDPAARALFRRMGCFIGPFTFDAARAVATEPDTSPADMIAVLGELVAKSLVTVEFHGAYARYRLTESTRAYALEKLHNEGEFERIAARHAQYEREQAQARGAAVAVSNAAEAADVERVDMPADDMRLVDAQAADAHVADAQPVDAQPVAAQPVDAQPVDAQPVDAQPVAAQPVDAEPVDAQPLDMQPADVRPADAQPTEACPDVLQRLESPAQTATEPAAAAAPAGVPDSDLLERALLEPARMRECTTRARQLLDRLDTGTAEPVDAAREMRLRAACASALLHTDGDALAAAAMWDRTRGLAAHIGDEAFDARALVGLWNTMLTLSDIHESLRYATRFERAAERRGDRSQRLLANAMVATSLHYFGEHAQARERLEAATAELADAGEPPCAQAALGVDMTTLARTMLTRLVWMQGDPDEAMRIAAHAVDSARRGPSALALCVVLGAAAVPIALRYGDHDITSDYLATLRETADAHGFDIWRSHAECLTGQFDIQAGHPGAGLARLEPALRRVEASGFRRLLAPLNVAYAEGLVRTGRAAEARARLDGTLARCRAHGEHLFVPELLRVRGIAMLEQARTATADFAVAYEADGHRHLQMAIQTANAQGAAMWALRSALDLADHLIERGRTAHASTLVAGVARYFDPDSRAHDVRRLLRVQNFVRPDAPAAPHRTLARHDTADAAQQAA</sequence>
<dbReference type="InterPro" id="IPR001867">
    <property type="entry name" value="OmpR/PhoB-type_DNA-bd"/>
</dbReference>
<organism evidence="5 6">
    <name type="scientific">Burkholderia latens</name>
    <dbReference type="NCBI Taxonomy" id="488446"/>
    <lineage>
        <taxon>Bacteria</taxon>
        <taxon>Pseudomonadati</taxon>
        <taxon>Pseudomonadota</taxon>
        <taxon>Betaproteobacteria</taxon>
        <taxon>Burkholderiales</taxon>
        <taxon>Burkholderiaceae</taxon>
        <taxon>Burkholderia</taxon>
        <taxon>Burkholderia cepacia complex</taxon>
    </lineage>
</organism>
<dbReference type="Pfam" id="PF25872">
    <property type="entry name" value="HTH_77"/>
    <property type="match status" value="1"/>
</dbReference>
<evidence type="ECO:0000256" key="3">
    <source>
        <dbReference type="SAM" id="MobiDB-lite"/>
    </source>
</evidence>
<dbReference type="RefSeq" id="WP_059545072.1">
    <property type="nucleotide sequence ID" value="NZ_LOTQ01000012.1"/>
</dbReference>
<dbReference type="GO" id="GO:0003677">
    <property type="term" value="F:DNA binding"/>
    <property type="evidence" value="ECO:0007669"/>
    <property type="project" value="UniProtKB-UniRule"/>
</dbReference>
<evidence type="ECO:0000259" key="4">
    <source>
        <dbReference type="PROSITE" id="PS51755"/>
    </source>
</evidence>
<dbReference type="PANTHER" id="PTHR47691:SF3">
    <property type="entry name" value="HTH-TYPE TRANSCRIPTIONAL REGULATOR RV0890C-RELATED"/>
    <property type="match status" value="1"/>
</dbReference>
<dbReference type="InterPro" id="IPR002182">
    <property type="entry name" value="NB-ARC"/>
</dbReference>
<evidence type="ECO:0000256" key="2">
    <source>
        <dbReference type="PROSITE-ProRule" id="PRU01091"/>
    </source>
</evidence>
<dbReference type="Proteomes" id="UP000056450">
    <property type="component" value="Unassembled WGS sequence"/>
</dbReference>
<dbReference type="PANTHER" id="PTHR47691">
    <property type="entry name" value="REGULATOR-RELATED"/>
    <property type="match status" value="1"/>
</dbReference>
<feature type="domain" description="OmpR/PhoB-type" evidence="4">
    <location>
        <begin position="1"/>
        <end position="94"/>
    </location>
</feature>
<dbReference type="InterPro" id="IPR027417">
    <property type="entry name" value="P-loop_NTPase"/>
</dbReference>
<evidence type="ECO:0000313" key="5">
    <source>
        <dbReference type="EMBL" id="KVA10293.1"/>
    </source>
</evidence>
<evidence type="ECO:0000313" key="6">
    <source>
        <dbReference type="Proteomes" id="UP000056450"/>
    </source>
</evidence>
<dbReference type="GO" id="GO:0000160">
    <property type="term" value="P:phosphorelay signal transduction system"/>
    <property type="evidence" value="ECO:0007669"/>
    <property type="project" value="InterPro"/>
</dbReference>
<dbReference type="InterPro" id="IPR058852">
    <property type="entry name" value="HTH_77"/>
</dbReference>
<comment type="caution">
    <text evidence="5">The sequence shown here is derived from an EMBL/GenBank/DDBJ whole genome shotgun (WGS) entry which is preliminary data.</text>
</comment>
<dbReference type="SUPFAM" id="SSF52540">
    <property type="entry name" value="P-loop containing nucleoside triphosphate hydrolases"/>
    <property type="match status" value="1"/>
</dbReference>
<dbReference type="Pfam" id="PF00486">
    <property type="entry name" value="Trans_reg_C"/>
    <property type="match status" value="1"/>
</dbReference>
<accession>A0AAP1CDK3</accession>